<evidence type="ECO:0000313" key="1">
    <source>
        <dbReference type="EMBL" id="GAH58165.1"/>
    </source>
</evidence>
<dbReference type="EMBL" id="BARU01025204">
    <property type="protein sequence ID" value="GAH58165.1"/>
    <property type="molecule type" value="Genomic_DNA"/>
</dbReference>
<accession>X1HM89</accession>
<feature type="non-terminal residue" evidence="1">
    <location>
        <position position="1"/>
    </location>
</feature>
<proteinExistence type="predicted"/>
<protein>
    <submittedName>
        <fullName evidence="1">Uncharacterized protein</fullName>
    </submittedName>
</protein>
<organism evidence="1">
    <name type="scientific">marine sediment metagenome</name>
    <dbReference type="NCBI Taxonomy" id="412755"/>
    <lineage>
        <taxon>unclassified sequences</taxon>
        <taxon>metagenomes</taxon>
        <taxon>ecological metagenomes</taxon>
    </lineage>
</organism>
<reference evidence="1" key="1">
    <citation type="journal article" date="2014" name="Front. Microbiol.">
        <title>High frequency of phylogenetically diverse reductive dehalogenase-homologous genes in deep subseafloor sedimentary metagenomes.</title>
        <authorList>
            <person name="Kawai M."/>
            <person name="Futagami T."/>
            <person name="Toyoda A."/>
            <person name="Takaki Y."/>
            <person name="Nishi S."/>
            <person name="Hori S."/>
            <person name="Arai W."/>
            <person name="Tsubouchi T."/>
            <person name="Morono Y."/>
            <person name="Uchiyama I."/>
            <person name="Ito T."/>
            <person name="Fujiyama A."/>
            <person name="Inagaki F."/>
            <person name="Takami H."/>
        </authorList>
    </citation>
    <scope>NUCLEOTIDE SEQUENCE</scope>
    <source>
        <strain evidence="1">Expedition CK06-06</strain>
    </source>
</reference>
<name>X1HM89_9ZZZZ</name>
<sequence length="46" mass="5256">GYNLKEIAEYIDIDYATVSRVVKKIKYCFKGELGLTFKTVSDPLII</sequence>
<comment type="caution">
    <text evidence="1">The sequence shown here is derived from an EMBL/GenBank/DDBJ whole genome shotgun (WGS) entry which is preliminary data.</text>
</comment>
<dbReference type="AlphaFoldDB" id="X1HM89"/>
<gene>
    <name evidence="1" type="ORF">S03H2_40627</name>
</gene>